<protein>
    <submittedName>
        <fullName evidence="1">Uncharacterized protein</fullName>
    </submittedName>
</protein>
<reference evidence="1 2" key="1">
    <citation type="journal article" date="2014" name="Genome Announc.">
        <title>Draft Genome Sequences of Two Vibrionaceae Species, Vibrio ponticus C121 and Photobacterium aphoticum C119, Isolated as Coral Reef Microbiota.</title>
        <authorList>
            <person name="Al-saari N."/>
            <person name="Meirelles P.M."/>
            <person name="Mino S."/>
            <person name="Suda W."/>
            <person name="Oshima K."/>
            <person name="Hattori M."/>
            <person name="Ohkuma M."/>
            <person name="Thompson F.L."/>
            <person name="Gomez-Gil B."/>
            <person name="Sawabe T."/>
            <person name="Sawabe T."/>
        </authorList>
    </citation>
    <scope>NUCLEOTIDE SEQUENCE [LARGE SCALE GENOMIC DNA]</scope>
    <source>
        <strain evidence="1 2">JCM 19237</strain>
    </source>
</reference>
<gene>
    <name evidence="1" type="ORF">JCM19237_323</name>
</gene>
<accession>A0A090R0A4</accession>
<organism evidence="1 2">
    <name type="scientific">Photobacterium aphoticum</name>
    <dbReference type="NCBI Taxonomy" id="754436"/>
    <lineage>
        <taxon>Bacteria</taxon>
        <taxon>Pseudomonadati</taxon>
        <taxon>Pseudomonadota</taxon>
        <taxon>Gammaproteobacteria</taxon>
        <taxon>Vibrionales</taxon>
        <taxon>Vibrionaceae</taxon>
        <taxon>Photobacterium</taxon>
    </lineage>
</organism>
<evidence type="ECO:0000313" key="1">
    <source>
        <dbReference type="EMBL" id="GAL07943.1"/>
    </source>
</evidence>
<sequence length="119" mass="13139">MFFESMKDDVMLEAMSKAAATSMRQGAAAAVVQWIEDGDSEADAFEAMAYGLAGGDDGDELTDEQAEDFNEYLALCLISVCKQAHRLMTFRHLLTVTMTHQTPFSPQLKRPLVASRKTN</sequence>
<dbReference type="Proteomes" id="UP000029227">
    <property type="component" value="Unassembled WGS sequence"/>
</dbReference>
<name>A0A090R0A4_9GAMM</name>
<proteinExistence type="predicted"/>
<dbReference type="EMBL" id="BBMN01000020">
    <property type="protein sequence ID" value="GAL07943.1"/>
    <property type="molecule type" value="Genomic_DNA"/>
</dbReference>
<evidence type="ECO:0000313" key="2">
    <source>
        <dbReference type="Proteomes" id="UP000029227"/>
    </source>
</evidence>
<dbReference type="STRING" id="754436.JCM19237_323"/>
<dbReference type="AlphaFoldDB" id="A0A090R0A4"/>
<comment type="caution">
    <text evidence="1">The sequence shown here is derived from an EMBL/GenBank/DDBJ whole genome shotgun (WGS) entry which is preliminary data.</text>
</comment>